<name>A0AAN6JXW6_9BASI</name>
<reference evidence="4" key="1">
    <citation type="journal article" date="2023" name="PhytoFront">
        <title>Draft Genome Resources of Seven Strains of Tilletia horrida, Causal Agent of Kernel Smut of Rice.</title>
        <authorList>
            <person name="Khanal S."/>
            <person name="Antony Babu S."/>
            <person name="Zhou X.G."/>
        </authorList>
    </citation>
    <scope>NUCLEOTIDE SEQUENCE</scope>
    <source>
        <strain evidence="4">TX6</strain>
    </source>
</reference>
<sequence length="371" mass="40923">MSASALAYTESSRYFVTPPRSPASDPSAPPTQVRYHYLDVRPTANTPIKAHLVLLHGFPDHGAEAWRRTFTQLTTAGFRLIVPDLLGYGRTSTPDRKAGRLAEFGMRSMSIDLDGLLDHAKAGVGAKIGAPRLGGETGGKVVVVAHDWGAGLAWKYASVYSQRVLGVATICVPYMSPSAFGVPLQMVVTALPNFGYQLFFNDPRSTEIIQNNIERFVKMIFVGPGLFPGVKRSSDWVKEGGLEKYLTAKEEPPSAGLALYTPEESREVIQFFKGKMDGPLNWYRVRDINALEDEGKADVDFTPDFPVLGLIPDKDSALPRAMWDGTADQVPKFRPAELQNCGHWAMLEQPARVAFEVVRWIDEDILQIKPS</sequence>
<evidence type="ECO:0000313" key="4">
    <source>
        <dbReference type="EMBL" id="KAK0550850.1"/>
    </source>
</evidence>
<dbReference type="GO" id="GO:0016787">
    <property type="term" value="F:hydrolase activity"/>
    <property type="evidence" value="ECO:0007669"/>
    <property type="project" value="UniProtKB-KW"/>
</dbReference>
<dbReference type="InterPro" id="IPR029058">
    <property type="entry name" value="AB_hydrolase_fold"/>
</dbReference>
<dbReference type="InterPro" id="IPR000073">
    <property type="entry name" value="AB_hydrolase_1"/>
</dbReference>
<dbReference type="Proteomes" id="UP001176517">
    <property type="component" value="Unassembled WGS sequence"/>
</dbReference>
<dbReference type="EMBL" id="JAPDMZ010000086">
    <property type="protein sequence ID" value="KAK0550850.1"/>
    <property type="molecule type" value="Genomic_DNA"/>
</dbReference>
<evidence type="ECO:0000313" key="5">
    <source>
        <dbReference type="Proteomes" id="UP001176517"/>
    </source>
</evidence>
<comment type="caution">
    <text evidence="4">The sequence shown here is derived from an EMBL/GenBank/DDBJ whole genome shotgun (WGS) entry which is preliminary data.</text>
</comment>
<dbReference type="AlphaFoldDB" id="A0AAN6JXW6"/>
<dbReference type="InterPro" id="IPR000639">
    <property type="entry name" value="Epox_hydrolase-like"/>
</dbReference>
<gene>
    <name evidence="4" type="ORF">OC846_003511</name>
</gene>
<organism evidence="4 5">
    <name type="scientific">Tilletia horrida</name>
    <dbReference type="NCBI Taxonomy" id="155126"/>
    <lineage>
        <taxon>Eukaryota</taxon>
        <taxon>Fungi</taxon>
        <taxon>Dikarya</taxon>
        <taxon>Basidiomycota</taxon>
        <taxon>Ustilaginomycotina</taxon>
        <taxon>Exobasidiomycetes</taxon>
        <taxon>Tilletiales</taxon>
        <taxon>Tilletiaceae</taxon>
        <taxon>Tilletia</taxon>
    </lineage>
</organism>
<keyword evidence="1" id="KW-0378">Hydrolase</keyword>
<feature type="domain" description="AB hydrolase-1" evidence="3">
    <location>
        <begin position="52"/>
        <end position="354"/>
    </location>
</feature>
<accession>A0AAN6JXW6</accession>
<keyword evidence="5" id="KW-1185">Reference proteome</keyword>
<comment type="similarity">
    <text evidence="2">Belongs to the AB hydrolase superfamily. Epoxide hydrolase family.</text>
</comment>
<evidence type="ECO:0000259" key="3">
    <source>
        <dbReference type="Pfam" id="PF12697"/>
    </source>
</evidence>
<dbReference type="PRINTS" id="PR00412">
    <property type="entry name" value="EPOXHYDRLASE"/>
</dbReference>
<dbReference type="Pfam" id="PF12697">
    <property type="entry name" value="Abhydrolase_6"/>
    <property type="match status" value="1"/>
</dbReference>
<evidence type="ECO:0000256" key="1">
    <source>
        <dbReference type="ARBA" id="ARBA00022801"/>
    </source>
</evidence>
<dbReference type="SUPFAM" id="SSF53474">
    <property type="entry name" value="alpha/beta-Hydrolases"/>
    <property type="match status" value="1"/>
</dbReference>
<dbReference type="Gene3D" id="3.40.50.1820">
    <property type="entry name" value="alpha/beta hydrolase"/>
    <property type="match status" value="1"/>
</dbReference>
<dbReference type="PANTHER" id="PTHR43329">
    <property type="entry name" value="EPOXIDE HYDROLASE"/>
    <property type="match status" value="1"/>
</dbReference>
<proteinExistence type="inferred from homology"/>
<protein>
    <recommendedName>
        <fullName evidence="3">AB hydrolase-1 domain-containing protein</fullName>
    </recommendedName>
</protein>
<evidence type="ECO:0000256" key="2">
    <source>
        <dbReference type="ARBA" id="ARBA00038334"/>
    </source>
</evidence>